<dbReference type="GO" id="GO:0009423">
    <property type="term" value="P:chorismate biosynthetic process"/>
    <property type="evidence" value="ECO:0007669"/>
    <property type="project" value="TreeGrafter"/>
</dbReference>
<evidence type="ECO:0000313" key="7">
    <source>
        <dbReference type="Proteomes" id="UP000754883"/>
    </source>
</evidence>
<evidence type="ECO:0008006" key="8">
    <source>
        <dbReference type="Google" id="ProtNLM"/>
    </source>
</evidence>
<evidence type="ECO:0000259" key="5">
    <source>
        <dbReference type="Pfam" id="PF18317"/>
    </source>
</evidence>
<dbReference type="InterPro" id="IPR036291">
    <property type="entry name" value="NAD(P)-bd_dom_sf"/>
</dbReference>
<dbReference type="Gene3D" id="3.40.50.720">
    <property type="entry name" value="NAD(P)-binding Rossmann-like Domain"/>
    <property type="match status" value="1"/>
</dbReference>
<comment type="caution">
    <text evidence="6">The sequence shown here is derived from an EMBL/GenBank/DDBJ whole genome shotgun (WGS) entry which is preliminary data.</text>
</comment>
<accession>A0A9N9Y391</accession>
<dbReference type="InterPro" id="IPR046346">
    <property type="entry name" value="Aminoacid_DH-like_N_sf"/>
</dbReference>
<dbReference type="InterPro" id="IPR001381">
    <property type="entry name" value="DHquinase_I"/>
</dbReference>
<evidence type="ECO:0000259" key="3">
    <source>
        <dbReference type="Pfam" id="PF01488"/>
    </source>
</evidence>
<dbReference type="AlphaFoldDB" id="A0A9N9Y391"/>
<dbReference type="PANTHER" id="PTHR21089:SF1">
    <property type="entry name" value="BIFUNCTIONAL 3-DEHYDROQUINATE DEHYDRATASE_SHIKIMATE DEHYDROGENASE, CHLOROPLASTIC"/>
    <property type="match status" value="1"/>
</dbReference>
<evidence type="ECO:0000256" key="1">
    <source>
        <dbReference type="ARBA" id="ARBA00006477"/>
    </source>
</evidence>
<dbReference type="Proteomes" id="UP000754883">
    <property type="component" value="Unassembled WGS sequence"/>
</dbReference>
<dbReference type="InterPro" id="IPR027417">
    <property type="entry name" value="P-loop_NTPase"/>
</dbReference>
<reference evidence="6" key="1">
    <citation type="submission" date="2021-10" db="EMBL/GenBank/DDBJ databases">
        <authorList>
            <person name="Piombo E."/>
        </authorList>
    </citation>
    <scope>NUCLEOTIDE SEQUENCE</scope>
</reference>
<evidence type="ECO:0000313" key="6">
    <source>
        <dbReference type="EMBL" id="CAG9990369.1"/>
    </source>
</evidence>
<keyword evidence="7" id="KW-1185">Reference proteome</keyword>
<sequence length="806" mass="89389">MAQTVATAPTSWMRYTQGLDSREIFQDRTSVALLGLPGAGKSTLGVIASATLKMRLVETDRCFRTMTGTTTSEYVVQFGRQSYLDKSLEILRHILKKHSTNCVIAVSAKMSDIPACRAELQEFAATHPLVHILRKAEYIVEHLNNHMSRDDVLLLYQRCIPQYRALCNFEFYNGGGAELAGLPSHDASPMPSFLSLKHAQKDFLGFISRIRGFCRLNRFVRAPEDTEFSRVLLIPFPPNDNQDDSSDPRAIHGIHLIQLQLSLQQVLEVDLTSLLDRISFVLARFRRNCDYPVALRVLPLPILSDRSALEYPNYFRVLQHGVSLGFDYCYVDLGLSHHSLAQFTQHAGATKIIGTWHNYGQPSPQSSLWKTNRYQDVFDLAVDLGCSAVQLSAPAATMQDNYDVMKFTEKMRQQGAQTKVQISAFNTGEIGRLSRIMNRTLSPVAGSHFLAHNHYHEEQTLHGGTAELAGIITVEESCKALEAAFIVRKLRFCSFGSLISHSIAPAMHNAALSALGLPYHYGLVQSPDVIQSLHLMRACDFGGLSCANPHKRSIITHLDHISDAARDITAVNTVYTVPLSSGGRALLVGENTDWIGVTSCIENYLSPVNTITSKTTALVLGAGGMAHAAVYGLLRLGVTRIFLWNRTLSRAEALKQHFRQVGKSLQFRRFSSREDDVLSDHNCNDDAQDSGPVEILPSTEPSQISDRGVAYPSLIINTLADGSDQPVASAFDLDADWFSNETGGVYVESAYRSVESVLRSKVQGLMPRNWVAVRGQELLLEQAFPQIELWTGMPAPRDIMRRAVNL</sequence>
<comment type="similarity">
    <text evidence="1">In the 2nd section; belongs to the type-I 3-dehydroquinase family.</text>
</comment>
<proteinExistence type="inferred from homology"/>
<comment type="similarity">
    <text evidence="2">In the N-terminal section; belongs to the shikimate kinase family.</text>
</comment>
<dbReference type="GO" id="GO:0004764">
    <property type="term" value="F:shikimate 3-dehydrogenase (NADP+) activity"/>
    <property type="evidence" value="ECO:0007669"/>
    <property type="project" value="InterPro"/>
</dbReference>
<dbReference type="InterPro" id="IPR022893">
    <property type="entry name" value="Shikimate_DH_fam"/>
</dbReference>
<dbReference type="InterPro" id="IPR006151">
    <property type="entry name" value="Shikm_DH/Glu-tRNA_Rdtase"/>
</dbReference>
<feature type="domain" description="Shikimate dehydrogenase substrate binding N-terminal" evidence="4">
    <location>
        <begin position="495"/>
        <end position="574"/>
    </location>
</feature>
<dbReference type="SUPFAM" id="SSF51735">
    <property type="entry name" value="NAD(P)-binding Rossmann-fold domains"/>
    <property type="match status" value="1"/>
</dbReference>
<feature type="domain" description="Quinate/shikimate 5-dehydrogenase/glutamyl-tRNA reductase" evidence="3">
    <location>
        <begin position="613"/>
        <end position="661"/>
    </location>
</feature>
<dbReference type="InterPro" id="IPR013708">
    <property type="entry name" value="Shikimate_DH-bd_N"/>
</dbReference>
<dbReference type="Pfam" id="PF18317">
    <property type="entry name" value="SDH_C"/>
    <property type="match status" value="1"/>
</dbReference>
<dbReference type="OrthoDB" id="197068at2759"/>
<dbReference type="Gene3D" id="3.40.50.10860">
    <property type="entry name" value="Leucine Dehydrogenase, chain A, domain 1"/>
    <property type="match status" value="1"/>
</dbReference>
<dbReference type="Gene3D" id="3.40.50.300">
    <property type="entry name" value="P-loop containing nucleotide triphosphate hydrolases"/>
    <property type="match status" value="1"/>
</dbReference>
<dbReference type="SUPFAM" id="SSF51569">
    <property type="entry name" value="Aldolase"/>
    <property type="match status" value="1"/>
</dbReference>
<dbReference type="SUPFAM" id="SSF53223">
    <property type="entry name" value="Aminoacid dehydrogenase-like, N-terminal domain"/>
    <property type="match status" value="1"/>
</dbReference>
<dbReference type="GO" id="GO:0019632">
    <property type="term" value="P:shikimate metabolic process"/>
    <property type="evidence" value="ECO:0007669"/>
    <property type="project" value="TreeGrafter"/>
</dbReference>
<dbReference type="Gene3D" id="3.20.20.70">
    <property type="entry name" value="Aldolase class I"/>
    <property type="match status" value="1"/>
</dbReference>
<dbReference type="Pfam" id="PF08501">
    <property type="entry name" value="Shikimate_dh_N"/>
    <property type="match status" value="1"/>
</dbReference>
<dbReference type="Pfam" id="PF01488">
    <property type="entry name" value="Shikimate_DH"/>
    <property type="match status" value="1"/>
</dbReference>
<dbReference type="Pfam" id="PF01487">
    <property type="entry name" value="DHquinase_I"/>
    <property type="match status" value="1"/>
</dbReference>
<dbReference type="EMBL" id="CABFNO020001472">
    <property type="protein sequence ID" value="CAG9990369.1"/>
    <property type="molecule type" value="Genomic_DNA"/>
</dbReference>
<dbReference type="Pfam" id="PF01202">
    <property type="entry name" value="SKI"/>
    <property type="match status" value="1"/>
</dbReference>
<dbReference type="InterPro" id="IPR013785">
    <property type="entry name" value="Aldolase_TIM"/>
</dbReference>
<protein>
    <recommendedName>
        <fullName evidence="8">Quinate repressor protein</fullName>
    </recommendedName>
</protein>
<gene>
    <name evidence="6" type="ORF">CBYS24578_00017295</name>
</gene>
<dbReference type="GO" id="GO:0003855">
    <property type="term" value="F:3-dehydroquinate dehydratase activity"/>
    <property type="evidence" value="ECO:0007669"/>
    <property type="project" value="InterPro"/>
</dbReference>
<dbReference type="CDD" id="cd01065">
    <property type="entry name" value="NAD_bind_Shikimate_DH"/>
    <property type="match status" value="1"/>
</dbReference>
<feature type="domain" description="SDH C-terminal" evidence="5">
    <location>
        <begin position="777"/>
        <end position="804"/>
    </location>
</feature>
<evidence type="ECO:0000256" key="2">
    <source>
        <dbReference type="ARBA" id="ARBA00009349"/>
    </source>
</evidence>
<dbReference type="PANTHER" id="PTHR21089">
    <property type="entry name" value="SHIKIMATE DEHYDROGENASE"/>
    <property type="match status" value="1"/>
</dbReference>
<dbReference type="InterPro" id="IPR031322">
    <property type="entry name" value="Shikimate/glucono_kinase"/>
</dbReference>
<organism evidence="6 7">
    <name type="scientific">Clonostachys byssicola</name>
    <dbReference type="NCBI Taxonomy" id="160290"/>
    <lineage>
        <taxon>Eukaryota</taxon>
        <taxon>Fungi</taxon>
        <taxon>Dikarya</taxon>
        <taxon>Ascomycota</taxon>
        <taxon>Pezizomycotina</taxon>
        <taxon>Sordariomycetes</taxon>
        <taxon>Hypocreomycetidae</taxon>
        <taxon>Hypocreales</taxon>
        <taxon>Bionectriaceae</taxon>
        <taxon>Clonostachys</taxon>
    </lineage>
</organism>
<dbReference type="SUPFAM" id="SSF52540">
    <property type="entry name" value="P-loop containing nucleoside triphosphate hydrolases"/>
    <property type="match status" value="1"/>
</dbReference>
<dbReference type="InterPro" id="IPR041121">
    <property type="entry name" value="SDH_C"/>
</dbReference>
<name>A0A9N9Y391_9HYPO</name>
<evidence type="ECO:0000259" key="4">
    <source>
        <dbReference type="Pfam" id="PF08501"/>
    </source>
</evidence>